<dbReference type="EMBL" id="QYUM01000003">
    <property type="protein sequence ID" value="RJF91244.1"/>
    <property type="molecule type" value="Genomic_DNA"/>
</dbReference>
<sequence>MDLALSSDQIAILDAIDSLAKPYAGAPIHDAGFALVSDDLDRELAEGGFLDVAFDPDLGAVSAALIVERLARLPYAVEAAVSALVRPLLGDTLSRPMCLVEEGRTRRPVRFLKAGATVVIVGKGTVSSFTVTEAQVRAEPESLYGYPMGTLLSVPANMAAHDVSADELRTRWRIALAAEAAGLLAAALDSTATYVTDRQQFGRPLATFQALRHRLAEAQVRANGVYWLAMKAAGTLDAGDAALAALHAQESARATVYDFHQFLGAMGMTLEHPLHLWTYRLKALIGELGGRGAQGVAAADAIWCAA</sequence>
<proteinExistence type="predicted"/>
<keyword evidence="2" id="KW-0274">FAD</keyword>
<evidence type="ECO:0000256" key="3">
    <source>
        <dbReference type="ARBA" id="ARBA00023002"/>
    </source>
</evidence>
<dbReference type="Pfam" id="PF00441">
    <property type="entry name" value="Acyl-CoA_dh_1"/>
    <property type="match status" value="1"/>
</dbReference>
<evidence type="ECO:0000256" key="2">
    <source>
        <dbReference type="ARBA" id="ARBA00022827"/>
    </source>
</evidence>
<dbReference type="SUPFAM" id="SSF47203">
    <property type="entry name" value="Acyl-CoA dehydrogenase C-terminal domain-like"/>
    <property type="match status" value="1"/>
</dbReference>
<comment type="caution">
    <text evidence="5">The sequence shown here is derived from an EMBL/GenBank/DDBJ whole genome shotgun (WGS) entry which is preliminary data.</text>
</comment>
<dbReference type="OrthoDB" id="2450120at2"/>
<reference evidence="5 6" key="1">
    <citation type="submission" date="2018-09" db="EMBL/GenBank/DDBJ databases">
        <authorList>
            <person name="Zhu H."/>
        </authorList>
    </citation>
    <scope>NUCLEOTIDE SEQUENCE [LARGE SCALE GENOMIC DNA]</scope>
    <source>
        <strain evidence="5 6">K2R01-6</strain>
    </source>
</reference>
<keyword evidence="6" id="KW-1185">Reference proteome</keyword>
<accession>A0A418WML4</accession>
<protein>
    <submittedName>
        <fullName evidence="5">Acyl-CoA dehydrogenase</fullName>
    </submittedName>
</protein>
<feature type="domain" description="Acyl-CoA dehydrogenase/oxidase C-terminal" evidence="4">
    <location>
        <begin position="173"/>
        <end position="282"/>
    </location>
</feature>
<evidence type="ECO:0000313" key="5">
    <source>
        <dbReference type="EMBL" id="RJF91244.1"/>
    </source>
</evidence>
<dbReference type="InterPro" id="IPR009075">
    <property type="entry name" value="AcylCo_DH/oxidase_C"/>
</dbReference>
<dbReference type="Proteomes" id="UP000286100">
    <property type="component" value="Unassembled WGS sequence"/>
</dbReference>
<dbReference type="RefSeq" id="WP_119763164.1">
    <property type="nucleotide sequence ID" value="NZ_QYUM01000003.1"/>
</dbReference>
<evidence type="ECO:0000313" key="6">
    <source>
        <dbReference type="Proteomes" id="UP000286100"/>
    </source>
</evidence>
<dbReference type="AlphaFoldDB" id="A0A418WML4"/>
<evidence type="ECO:0000259" key="4">
    <source>
        <dbReference type="Pfam" id="PF00441"/>
    </source>
</evidence>
<keyword evidence="3" id="KW-0560">Oxidoreductase</keyword>
<gene>
    <name evidence="5" type="ORF">D3876_14130</name>
</gene>
<keyword evidence="1" id="KW-0285">Flavoprotein</keyword>
<dbReference type="PANTHER" id="PTHR43884:SF20">
    <property type="entry name" value="ACYL-COA DEHYDROGENASE FADE28"/>
    <property type="match status" value="1"/>
</dbReference>
<dbReference type="GO" id="GO:0003995">
    <property type="term" value="F:acyl-CoA dehydrogenase activity"/>
    <property type="evidence" value="ECO:0007669"/>
    <property type="project" value="TreeGrafter"/>
</dbReference>
<name>A0A418WML4_9SPHN</name>
<dbReference type="PANTHER" id="PTHR43884">
    <property type="entry name" value="ACYL-COA DEHYDROGENASE"/>
    <property type="match status" value="1"/>
</dbReference>
<organism evidence="5 6">
    <name type="scientific">Sphingomonas cavernae</name>
    <dbReference type="NCBI Taxonomy" id="2320861"/>
    <lineage>
        <taxon>Bacteria</taxon>
        <taxon>Pseudomonadati</taxon>
        <taxon>Pseudomonadota</taxon>
        <taxon>Alphaproteobacteria</taxon>
        <taxon>Sphingomonadales</taxon>
        <taxon>Sphingomonadaceae</taxon>
        <taxon>Sphingomonas</taxon>
    </lineage>
</organism>
<dbReference type="Gene3D" id="1.20.140.10">
    <property type="entry name" value="Butyryl-CoA Dehydrogenase, subunit A, domain 3"/>
    <property type="match status" value="1"/>
</dbReference>
<evidence type="ECO:0000256" key="1">
    <source>
        <dbReference type="ARBA" id="ARBA00022630"/>
    </source>
</evidence>
<dbReference type="InterPro" id="IPR036250">
    <property type="entry name" value="AcylCo_DH-like_C"/>
</dbReference>